<evidence type="ECO:0000256" key="2">
    <source>
        <dbReference type="SAM" id="SignalP"/>
    </source>
</evidence>
<proteinExistence type="predicted"/>
<dbReference type="AlphaFoldDB" id="A0AAN9Y7J2"/>
<feature type="compositionally biased region" description="Acidic residues" evidence="1">
    <location>
        <begin position="106"/>
        <end position="117"/>
    </location>
</feature>
<gene>
    <name evidence="3" type="ORF">V9T40_006887</name>
</gene>
<sequence>MKSVRCSKIMRNFIVPCVAVICLCISASTTTSAAAAATDANDKTRTSAHRGESAKNFLERIQSPRRDKGECKKTREEGQKKIRSPPRDLKIVAAERNSPFLGSTYSDDDDDGDGDGEGEIKGRTERRRRARQGPSVSSRPPHTYEQTVVAGD</sequence>
<evidence type="ECO:0008006" key="5">
    <source>
        <dbReference type="Google" id="ProtNLM"/>
    </source>
</evidence>
<accession>A0AAN9Y7J2</accession>
<feature type="compositionally biased region" description="Basic and acidic residues" evidence="1">
    <location>
        <begin position="40"/>
        <end position="53"/>
    </location>
</feature>
<comment type="caution">
    <text evidence="3">The sequence shown here is derived from an EMBL/GenBank/DDBJ whole genome shotgun (WGS) entry which is preliminary data.</text>
</comment>
<feature type="region of interest" description="Disordered" evidence="1">
    <location>
        <begin position="37"/>
        <end position="152"/>
    </location>
</feature>
<dbReference type="EMBL" id="JBBCAQ010000007">
    <property type="protein sequence ID" value="KAK7602913.1"/>
    <property type="molecule type" value="Genomic_DNA"/>
</dbReference>
<evidence type="ECO:0000313" key="3">
    <source>
        <dbReference type="EMBL" id="KAK7602913.1"/>
    </source>
</evidence>
<keyword evidence="4" id="KW-1185">Reference proteome</keyword>
<reference evidence="3 4" key="1">
    <citation type="submission" date="2024-03" db="EMBL/GenBank/DDBJ databases">
        <title>Adaptation during the transition from Ophiocordyceps entomopathogen to insect associate is accompanied by gene loss and intensified selection.</title>
        <authorList>
            <person name="Ward C.M."/>
            <person name="Onetto C.A."/>
            <person name="Borneman A.R."/>
        </authorList>
    </citation>
    <scope>NUCLEOTIDE SEQUENCE [LARGE SCALE GENOMIC DNA]</scope>
    <source>
        <strain evidence="3">AWRI1</strain>
        <tissue evidence="3">Single Adult Female</tissue>
    </source>
</reference>
<feature type="chain" id="PRO_5042984317" description="Secreted protein" evidence="2">
    <location>
        <begin position="36"/>
        <end position="152"/>
    </location>
</feature>
<feature type="compositionally biased region" description="Polar residues" evidence="1">
    <location>
        <begin position="134"/>
        <end position="146"/>
    </location>
</feature>
<organism evidence="3 4">
    <name type="scientific">Parthenolecanium corni</name>
    <dbReference type="NCBI Taxonomy" id="536013"/>
    <lineage>
        <taxon>Eukaryota</taxon>
        <taxon>Metazoa</taxon>
        <taxon>Ecdysozoa</taxon>
        <taxon>Arthropoda</taxon>
        <taxon>Hexapoda</taxon>
        <taxon>Insecta</taxon>
        <taxon>Pterygota</taxon>
        <taxon>Neoptera</taxon>
        <taxon>Paraneoptera</taxon>
        <taxon>Hemiptera</taxon>
        <taxon>Sternorrhyncha</taxon>
        <taxon>Coccoidea</taxon>
        <taxon>Coccidae</taxon>
        <taxon>Parthenolecanium</taxon>
    </lineage>
</organism>
<name>A0AAN9Y7J2_9HEMI</name>
<evidence type="ECO:0000256" key="1">
    <source>
        <dbReference type="SAM" id="MobiDB-lite"/>
    </source>
</evidence>
<evidence type="ECO:0000313" key="4">
    <source>
        <dbReference type="Proteomes" id="UP001367676"/>
    </source>
</evidence>
<feature type="signal peptide" evidence="2">
    <location>
        <begin position="1"/>
        <end position="35"/>
    </location>
</feature>
<dbReference type="Proteomes" id="UP001367676">
    <property type="component" value="Unassembled WGS sequence"/>
</dbReference>
<protein>
    <recommendedName>
        <fullName evidence="5">Secreted protein</fullName>
    </recommendedName>
</protein>
<keyword evidence="2" id="KW-0732">Signal</keyword>
<feature type="compositionally biased region" description="Basic and acidic residues" evidence="1">
    <location>
        <begin position="62"/>
        <end position="90"/>
    </location>
</feature>